<name>A0A839S4P9_9PSEU</name>
<dbReference type="GO" id="GO:0032259">
    <property type="term" value="P:methylation"/>
    <property type="evidence" value="ECO:0007669"/>
    <property type="project" value="UniProtKB-KW"/>
</dbReference>
<keyword evidence="2" id="KW-0489">Methyltransferase</keyword>
<feature type="domain" description="Methyltransferase type 11" evidence="1">
    <location>
        <begin position="88"/>
        <end position="183"/>
    </location>
</feature>
<sequence>MDTTALPDAVRRVLPLLTSAPPDAPLRDGYLDLLGSGEPQPSGPVQSLWESRAGTAVYEPAQAFARKVVARLRPPAERLLLPGGGTALDVGCGPGTVTAELGRDVGRAGLAIGVDVSRSMLRRAAGAHARPNVGFLRADVTELPFGDATVDAVTCLMVLQLVHDQEAALAECARVVAPGGRIAVLQPGYAGPGAGVVAAAAGLAGLRMPGHEAIAATLRAHGMSVVEAGTTAPVAQVLAEKPVVGRG</sequence>
<proteinExistence type="predicted"/>
<dbReference type="Pfam" id="PF08241">
    <property type="entry name" value="Methyltransf_11"/>
    <property type="match status" value="1"/>
</dbReference>
<gene>
    <name evidence="2" type="ORF">FHS23_003742</name>
</gene>
<dbReference type="CDD" id="cd02440">
    <property type="entry name" value="AdoMet_MTases"/>
    <property type="match status" value="1"/>
</dbReference>
<dbReference type="EMBL" id="JACHWU010000004">
    <property type="protein sequence ID" value="MBB3052708.1"/>
    <property type="molecule type" value="Genomic_DNA"/>
</dbReference>
<comment type="caution">
    <text evidence="2">The sequence shown here is derived from an EMBL/GenBank/DDBJ whole genome shotgun (WGS) entry which is preliminary data.</text>
</comment>
<dbReference type="AlphaFoldDB" id="A0A839S4P9"/>
<dbReference type="RefSeq" id="WP_183657352.1">
    <property type="nucleotide sequence ID" value="NZ_JACHWU010000004.1"/>
</dbReference>
<dbReference type="PANTHER" id="PTHR43591:SF24">
    <property type="entry name" value="2-METHOXY-6-POLYPRENYL-1,4-BENZOQUINOL METHYLASE, MITOCHONDRIAL"/>
    <property type="match status" value="1"/>
</dbReference>
<protein>
    <submittedName>
        <fullName evidence="2">SAM-dependent methyltransferase</fullName>
    </submittedName>
</protein>
<evidence type="ECO:0000313" key="2">
    <source>
        <dbReference type="EMBL" id="MBB3052708.1"/>
    </source>
</evidence>
<keyword evidence="2" id="KW-0808">Transferase</keyword>
<dbReference type="InterPro" id="IPR029063">
    <property type="entry name" value="SAM-dependent_MTases_sf"/>
</dbReference>
<dbReference type="SUPFAM" id="SSF53335">
    <property type="entry name" value="S-adenosyl-L-methionine-dependent methyltransferases"/>
    <property type="match status" value="1"/>
</dbReference>
<dbReference type="Proteomes" id="UP000550714">
    <property type="component" value="Unassembled WGS sequence"/>
</dbReference>
<dbReference type="InterPro" id="IPR013216">
    <property type="entry name" value="Methyltransf_11"/>
</dbReference>
<dbReference type="PANTHER" id="PTHR43591">
    <property type="entry name" value="METHYLTRANSFERASE"/>
    <property type="match status" value="1"/>
</dbReference>
<evidence type="ECO:0000313" key="3">
    <source>
        <dbReference type="Proteomes" id="UP000550714"/>
    </source>
</evidence>
<evidence type="ECO:0000259" key="1">
    <source>
        <dbReference type="Pfam" id="PF08241"/>
    </source>
</evidence>
<reference evidence="2 3" key="1">
    <citation type="submission" date="2020-08" db="EMBL/GenBank/DDBJ databases">
        <title>Genomic Encyclopedia of Type Strains, Phase III (KMG-III): the genomes of soil and plant-associated and newly described type strains.</title>
        <authorList>
            <person name="Whitman W."/>
        </authorList>
    </citation>
    <scope>NUCLEOTIDE SEQUENCE [LARGE SCALE GENOMIC DNA]</scope>
    <source>
        <strain evidence="2 3">CECT 8577</strain>
    </source>
</reference>
<accession>A0A839S4P9</accession>
<keyword evidence="3" id="KW-1185">Reference proteome</keyword>
<dbReference type="GO" id="GO:0008757">
    <property type="term" value="F:S-adenosylmethionine-dependent methyltransferase activity"/>
    <property type="evidence" value="ECO:0007669"/>
    <property type="project" value="InterPro"/>
</dbReference>
<organism evidence="2 3">
    <name type="scientific">Prauserella isguenensis</name>
    <dbReference type="NCBI Taxonomy" id="1470180"/>
    <lineage>
        <taxon>Bacteria</taxon>
        <taxon>Bacillati</taxon>
        <taxon>Actinomycetota</taxon>
        <taxon>Actinomycetes</taxon>
        <taxon>Pseudonocardiales</taxon>
        <taxon>Pseudonocardiaceae</taxon>
        <taxon>Prauserella</taxon>
    </lineage>
</organism>
<dbReference type="Gene3D" id="3.40.50.150">
    <property type="entry name" value="Vaccinia Virus protein VP39"/>
    <property type="match status" value="1"/>
</dbReference>